<feature type="region of interest" description="Disordered" evidence="15">
    <location>
        <begin position="293"/>
        <end position="314"/>
    </location>
</feature>
<dbReference type="Gene3D" id="3.30.40.10">
    <property type="entry name" value="Zinc/RING finger domain, C3HC4 (zinc finger)"/>
    <property type="match status" value="1"/>
</dbReference>
<dbReference type="Pfam" id="PF11521">
    <property type="entry name" value="TFIIE-A_C"/>
    <property type="match status" value="1"/>
</dbReference>
<evidence type="ECO:0000256" key="6">
    <source>
        <dbReference type="ARBA" id="ARBA00022833"/>
    </source>
</evidence>
<dbReference type="Pfam" id="PF02002">
    <property type="entry name" value="TFIIE_alpha"/>
    <property type="match status" value="1"/>
</dbReference>
<keyword evidence="7" id="KW-0007">Acetylation</keyword>
<keyword evidence="4" id="KW-0479">Metal-binding</keyword>
<evidence type="ECO:0000256" key="12">
    <source>
        <dbReference type="ARBA" id="ARBA00065242"/>
    </source>
</evidence>
<dbReference type="SMART" id="SM00531">
    <property type="entry name" value="TFIIE"/>
    <property type="match status" value="1"/>
</dbReference>
<dbReference type="GO" id="GO:0005673">
    <property type="term" value="C:transcription factor TFIIE complex"/>
    <property type="evidence" value="ECO:0007669"/>
    <property type="project" value="TreeGrafter"/>
</dbReference>
<dbReference type="Pfam" id="PF14768">
    <property type="entry name" value="RPA_interact_C"/>
    <property type="match status" value="1"/>
</dbReference>
<evidence type="ECO:0000256" key="3">
    <source>
        <dbReference type="ARBA" id="ARBA00022553"/>
    </source>
</evidence>
<dbReference type="SUPFAM" id="SSF57783">
    <property type="entry name" value="Zinc beta-ribbon"/>
    <property type="match status" value="1"/>
</dbReference>
<dbReference type="GO" id="GO:0008270">
    <property type="term" value="F:zinc ion binding"/>
    <property type="evidence" value="ECO:0007669"/>
    <property type="project" value="UniProtKB-KW"/>
</dbReference>
<dbReference type="AlphaFoldDB" id="A0A9N9WS90"/>
<dbReference type="InterPro" id="IPR039997">
    <property type="entry name" value="TFE"/>
</dbReference>
<protein>
    <recommendedName>
        <fullName evidence="13">General transcription factor IIE subunit 1</fullName>
    </recommendedName>
    <alternativeName>
        <fullName evidence="14">Transcription initiation factor IIE subunit alpha</fullName>
    </alternativeName>
</protein>
<keyword evidence="3" id="KW-0597">Phosphoprotein</keyword>
<keyword evidence="6" id="KW-0862">Zinc</keyword>
<evidence type="ECO:0000256" key="13">
    <source>
        <dbReference type="ARBA" id="ARBA00073913"/>
    </source>
</evidence>
<comment type="similarity">
    <text evidence="2">Belongs to the TFIIE alpha subunit family.</text>
</comment>
<keyword evidence="8" id="KW-0805">Transcription regulation</keyword>
<dbReference type="PANTHER" id="PTHR13097">
    <property type="entry name" value="TRANSCRIPTION INITIATION FACTOR IIE, ALPHA SUBUNIT"/>
    <property type="match status" value="1"/>
</dbReference>
<evidence type="ECO:0000256" key="8">
    <source>
        <dbReference type="ARBA" id="ARBA00023015"/>
    </source>
</evidence>
<dbReference type="InterPro" id="IPR021600">
    <property type="entry name" value="TFIIE_asu_C"/>
</dbReference>
<dbReference type="GO" id="GO:0006367">
    <property type="term" value="P:transcription initiation at RNA polymerase II promoter"/>
    <property type="evidence" value="ECO:0007669"/>
    <property type="project" value="InterPro"/>
</dbReference>
<evidence type="ECO:0000256" key="14">
    <source>
        <dbReference type="ARBA" id="ARBA00080958"/>
    </source>
</evidence>
<evidence type="ECO:0000256" key="4">
    <source>
        <dbReference type="ARBA" id="ARBA00022723"/>
    </source>
</evidence>
<gene>
    <name evidence="17" type="ORF">CHIRRI_LOCUS5102</name>
</gene>
<organism evidence="17 18">
    <name type="scientific">Chironomus riparius</name>
    <dbReference type="NCBI Taxonomy" id="315576"/>
    <lineage>
        <taxon>Eukaryota</taxon>
        <taxon>Metazoa</taxon>
        <taxon>Ecdysozoa</taxon>
        <taxon>Arthropoda</taxon>
        <taxon>Hexapoda</taxon>
        <taxon>Insecta</taxon>
        <taxon>Pterygota</taxon>
        <taxon>Neoptera</taxon>
        <taxon>Endopterygota</taxon>
        <taxon>Diptera</taxon>
        <taxon>Nematocera</taxon>
        <taxon>Chironomoidea</taxon>
        <taxon>Chironomidae</taxon>
        <taxon>Chironominae</taxon>
        <taxon>Chironomus</taxon>
    </lineage>
</organism>
<sequence>MSNKSELTYEVPSSLKQLARIVVRGFYTIEDALIIDMLVRNPCMKEDDIAELLKFEKKMLRARLTMLKNDKFLQARLKMETAIDGKAHKVNYYFINYKTFVNVIKYKLDLMRKRLETEERDATSRANFKCTNCCKPFTDLEIDQLFDLETGELRCTFCGSSVEEDLSAMPKKDSRLMLAKFNEQLQSLYDLLRQVEGIKLAPEVLEPQPIDIDVIRGIIKPNDHPGSEIWSGEATRNGGFAAEDARVDITIGETDTTESTVPKKERPIWMTESTVTTKEETMDTESILEKVAQNSAKTNQWQAPAASTKGKKEAEENIMSVLLAHEKQTTKANNDAVKNLHNPDDSSGGDSSNDDDEEIDRTEIPIIDMMNEDEESEDDVPTVMIGNKPYPVTEVTDNKDLIERMTPHEKAHIKEHQKNLFKMNINASPTYQTSIEQKIRARNCALMMKHGSPKLRDLLRQNCRIKMKQSRENAFSTARNVTIEKRQLIKTIVKEELMHQEMEHDIELHENILQEIFNNWDQWQNEEYEKEFMTLCDTDENRIFCPVCLKNLLNLKENIISCNCGLRLYYPKSLNEFFGIISMNVKVHEERCLDKLTFFTEPKDGFNVLGLNAFCASCDYYSSILESI</sequence>
<evidence type="ECO:0000256" key="15">
    <source>
        <dbReference type="SAM" id="MobiDB-lite"/>
    </source>
</evidence>
<evidence type="ECO:0000256" key="1">
    <source>
        <dbReference type="ARBA" id="ARBA00004123"/>
    </source>
</evidence>
<feature type="compositionally biased region" description="Polar residues" evidence="15">
    <location>
        <begin position="293"/>
        <end position="302"/>
    </location>
</feature>
<dbReference type="InterPro" id="IPR013083">
    <property type="entry name" value="Znf_RING/FYVE/PHD"/>
</dbReference>
<accession>A0A9N9WS90</accession>
<comment type="subcellular location">
    <subcellularLocation>
        <location evidence="1">Nucleus</location>
    </subcellularLocation>
</comment>
<evidence type="ECO:0000256" key="2">
    <source>
        <dbReference type="ARBA" id="ARBA00008947"/>
    </source>
</evidence>
<comment type="function">
    <text evidence="11">Recruits TFIIH to the initiation complex and stimulates the RNA polymerase II C-terminal domain kinase and DNA-dependent ATPase activities of TFIIH. Both TFIIH and TFIIE are required for promoter clearance by RNA polymerase.</text>
</comment>
<reference evidence="17" key="1">
    <citation type="submission" date="2022-01" db="EMBL/GenBank/DDBJ databases">
        <authorList>
            <person name="King R."/>
        </authorList>
    </citation>
    <scope>NUCLEOTIDE SEQUENCE</scope>
</reference>
<proteinExistence type="inferred from homology"/>
<dbReference type="PANTHER" id="PTHR13097:SF7">
    <property type="entry name" value="GENERAL TRANSCRIPTION FACTOR IIE SUBUNIT 1"/>
    <property type="match status" value="1"/>
</dbReference>
<dbReference type="OrthoDB" id="361102at2759"/>
<evidence type="ECO:0000313" key="17">
    <source>
        <dbReference type="EMBL" id="CAG9802187.1"/>
    </source>
</evidence>
<dbReference type="InterPro" id="IPR028159">
    <property type="entry name" value="RPA_interact_C_dom"/>
</dbReference>
<dbReference type="Gene3D" id="6.10.140.1250">
    <property type="match status" value="1"/>
</dbReference>
<evidence type="ECO:0000256" key="5">
    <source>
        <dbReference type="ARBA" id="ARBA00022771"/>
    </source>
</evidence>
<reference evidence="17" key="2">
    <citation type="submission" date="2022-10" db="EMBL/GenBank/DDBJ databases">
        <authorList>
            <consortium name="ENA_rothamsted_submissions"/>
            <consortium name="culmorum"/>
            <person name="King R."/>
        </authorList>
    </citation>
    <scope>NUCLEOTIDE SEQUENCE</scope>
</reference>
<dbReference type="FunFam" id="3.30.40.10:FF:000087">
    <property type="entry name" value="General transcription factor IIE subunit 1"/>
    <property type="match status" value="1"/>
</dbReference>
<evidence type="ECO:0000256" key="10">
    <source>
        <dbReference type="ARBA" id="ARBA00023242"/>
    </source>
</evidence>
<evidence type="ECO:0000256" key="11">
    <source>
        <dbReference type="ARBA" id="ARBA00025581"/>
    </source>
</evidence>
<feature type="region of interest" description="Disordered" evidence="15">
    <location>
        <begin position="335"/>
        <end position="359"/>
    </location>
</feature>
<keyword evidence="9" id="KW-0804">Transcription</keyword>
<dbReference type="InterPro" id="IPR017919">
    <property type="entry name" value="TFIIE/TFIIEa_HTH"/>
</dbReference>
<keyword evidence="10" id="KW-0539">Nucleus</keyword>
<dbReference type="EMBL" id="OU895878">
    <property type="protein sequence ID" value="CAG9802187.1"/>
    <property type="molecule type" value="Genomic_DNA"/>
</dbReference>
<evidence type="ECO:0000256" key="9">
    <source>
        <dbReference type="ARBA" id="ARBA00023163"/>
    </source>
</evidence>
<comment type="subunit">
    <text evidence="12">Tetramer of two alpha and two beta chains. Interacts with TAF6/TAFII80. Interacts with ATF7IP. Interacts with SND1. Part of TBP-based Pol II pre-initiation complex (PIC), in which Pol II core assembles with general transcription factors and other specific initiation factors including GTF2E1, GTF2E2, GTF2F1, GTF2F2, TCEA1, ERCC2, ERCC3, GTF2H2, GTF2H3, GTF2H4, GTF2H5, GTF2A1, GTF2A2, GTF2B and TBP; this large multi-subunit PIC complex mediates DNA unwinding and targets Pol II core to the transcription start site where the first phosphodiester bond forms.</text>
</comment>
<feature type="domain" description="HTH TFE/IIEalpha-type" evidence="16">
    <location>
        <begin position="15"/>
        <end position="105"/>
    </location>
</feature>
<keyword evidence="18" id="KW-1185">Reference proteome</keyword>
<dbReference type="PROSITE" id="PS51344">
    <property type="entry name" value="HTH_TFE_IIE"/>
    <property type="match status" value="1"/>
</dbReference>
<evidence type="ECO:0000256" key="7">
    <source>
        <dbReference type="ARBA" id="ARBA00022990"/>
    </source>
</evidence>
<evidence type="ECO:0000259" key="16">
    <source>
        <dbReference type="PROSITE" id="PS51344"/>
    </source>
</evidence>
<dbReference type="InterPro" id="IPR024550">
    <property type="entry name" value="TFIIEa/SarR/Rpc3_HTH_dom"/>
</dbReference>
<name>A0A9N9WS90_9DIPT</name>
<dbReference type="InterPro" id="IPR002853">
    <property type="entry name" value="TFIIE_asu"/>
</dbReference>
<dbReference type="Proteomes" id="UP001153620">
    <property type="component" value="Chromosome 2"/>
</dbReference>
<keyword evidence="5" id="KW-0863">Zinc-finger</keyword>
<evidence type="ECO:0000313" key="18">
    <source>
        <dbReference type="Proteomes" id="UP001153620"/>
    </source>
</evidence>